<sequence length="39" mass="4342">MPLNDLYLAIQGHFESSIILLILLISPTILANLIHIKLS</sequence>
<dbReference type="AlphaFoldDB" id="U2NTK0"/>
<reference evidence="2 3" key="1">
    <citation type="submission" date="2013-06" db="EMBL/GenBank/DDBJ databases">
        <authorList>
            <person name="Weinstock G."/>
            <person name="Sodergren E."/>
            <person name="Lobos E.A."/>
            <person name="Fulton L."/>
            <person name="Fulton R."/>
            <person name="Courtney L."/>
            <person name="Fronick C."/>
            <person name="O'Laughlin M."/>
            <person name="Godfrey J."/>
            <person name="Wilson R.M."/>
            <person name="Miner T."/>
            <person name="Farmer C."/>
            <person name="Delehaunty K."/>
            <person name="Cordes M."/>
            <person name="Minx P."/>
            <person name="Tomlinson C."/>
            <person name="Chen J."/>
            <person name="Wollam A."/>
            <person name="Pepin K.H."/>
            <person name="Bhonagiri V."/>
            <person name="Zhang X."/>
            <person name="Warren W."/>
            <person name="Mitreva M."/>
            <person name="Mardis E.R."/>
            <person name="Wilson R.K."/>
        </authorList>
    </citation>
    <scope>NUCLEOTIDE SEQUENCE [LARGE SCALE GENOMIC DNA]</scope>
    <source>
        <strain evidence="2 3">ATCC 14869</strain>
    </source>
</reference>
<keyword evidence="1" id="KW-0812">Transmembrane</keyword>
<name>U2NTK0_LEVBR</name>
<feature type="transmembrane region" description="Helical" evidence="1">
    <location>
        <begin position="12"/>
        <end position="34"/>
    </location>
</feature>
<accession>U2NTK0</accession>
<comment type="caution">
    <text evidence="2">The sequence shown here is derived from an EMBL/GenBank/DDBJ whole genome shotgun (WGS) entry which is preliminary data.</text>
</comment>
<proteinExistence type="predicted"/>
<evidence type="ECO:0000313" key="3">
    <source>
        <dbReference type="Proteomes" id="UP000016644"/>
    </source>
</evidence>
<keyword evidence="1" id="KW-0472">Membrane</keyword>
<dbReference type="Proteomes" id="UP000016644">
    <property type="component" value="Unassembled WGS sequence"/>
</dbReference>
<gene>
    <name evidence="2" type="ORF">HMPREF0495_02275</name>
</gene>
<dbReference type="EMBL" id="AWVK01000112">
    <property type="protein sequence ID" value="ERK41345.1"/>
    <property type="molecule type" value="Genomic_DNA"/>
</dbReference>
<dbReference type="HOGENOM" id="CLU_3311615_0_0_9"/>
<dbReference type="PATRIC" id="fig|649758.3.peg.2023"/>
<evidence type="ECO:0000313" key="2">
    <source>
        <dbReference type="EMBL" id="ERK41345.1"/>
    </source>
</evidence>
<keyword evidence="1" id="KW-1133">Transmembrane helix</keyword>
<organism evidence="2 3">
    <name type="scientific">Levilactobacillus brevis ATCC 14869 = DSM 20054</name>
    <dbReference type="NCBI Taxonomy" id="649758"/>
    <lineage>
        <taxon>Bacteria</taxon>
        <taxon>Bacillati</taxon>
        <taxon>Bacillota</taxon>
        <taxon>Bacilli</taxon>
        <taxon>Lactobacillales</taxon>
        <taxon>Lactobacillaceae</taxon>
        <taxon>Levilactobacillus</taxon>
    </lineage>
</organism>
<protein>
    <submittedName>
        <fullName evidence="2">Uncharacterized protein</fullName>
    </submittedName>
</protein>
<evidence type="ECO:0000256" key="1">
    <source>
        <dbReference type="SAM" id="Phobius"/>
    </source>
</evidence>